<evidence type="ECO:0000259" key="1">
    <source>
        <dbReference type="Pfam" id="PF12697"/>
    </source>
</evidence>
<dbReference type="Pfam" id="PF12697">
    <property type="entry name" value="Abhydrolase_6"/>
    <property type="match status" value="1"/>
</dbReference>
<organism evidence="2 3">
    <name type="scientific">Rhizobium lusitanum</name>
    <dbReference type="NCBI Taxonomy" id="293958"/>
    <lineage>
        <taxon>Bacteria</taxon>
        <taxon>Pseudomonadati</taxon>
        <taxon>Pseudomonadota</taxon>
        <taxon>Alphaproteobacteria</taxon>
        <taxon>Hyphomicrobiales</taxon>
        <taxon>Rhizobiaceae</taxon>
        <taxon>Rhizobium/Agrobacterium group</taxon>
        <taxon>Rhizobium</taxon>
    </lineage>
</organism>
<dbReference type="GO" id="GO:0016787">
    <property type="term" value="F:hydrolase activity"/>
    <property type="evidence" value="ECO:0007669"/>
    <property type="project" value="UniProtKB-KW"/>
</dbReference>
<comment type="caution">
    <text evidence="2">The sequence shown here is derived from an EMBL/GenBank/DDBJ whole genome shotgun (WGS) entry which is preliminary data.</text>
</comment>
<keyword evidence="2" id="KW-0378">Hydrolase</keyword>
<dbReference type="PANTHER" id="PTHR43433:SF5">
    <property type="entry name" value="AB HYDROLASE-1 DOMAIN-CONTAINING PROTEIN"/>
    <property type="match status" value="1"/>
</dbReference>
<feature type="domain" description="AB hydrolase-1" evidence="1">
    <location>
        <begin position="17"/>
        <end position="243"/>
    </location>
</feature>
<dbReference type="InterPro" id="IPR029058">
    <property type="entry name" value="AB_hydrolase_fold"/>
</dbReference>
<dbReference type="SUPFAM" id="SSF53474">
    <property type="entry name" value="alpha/beta-Hydrolases"/>
    <property type="match status" value="1"/>
</dbReference>
<evidence type="ECO:0000313" key="2">
    <source>
        <dbReference type="EMBL" id="NEI72445.1"/>
    </source>
</evidence>
<name>A0A6L9U912_9HYPH</name>
<dbReference type="PRINTS" id="PR00111">
    <property type="entry name" value="ABHYDROLASE"/>
</dbReference>
<dbReference type="InterPro" id="IPR050471">
    <property type="entry name" value="AB_hydrolase"/>
</dbReference>
<gene>
    <name evidence="2" type="ORF">GR212_22970</name>
</gene>
<evidence type="ECO:0000313" key="3">
    <source>
        <dbReference type="Proteomes" id="UP000483035"/>
    </source>
</evidence>
<reference evidence="2 3" key="1">
    <citation type="submission" date="2019-12" db="EMBL/GenBank/DDBJ databases">
        <title>Rhizobium genotypes associated with high levels of biological nitrogen fixation by grain legumes in a temperate-maritime cropping system.</title>
        <authorList>
            <person name="Maluk M."/>
            <person name="Francesc Ferrando Molina F."/>
            <person name="Lopez Del Egido L."/>
            <person name="Lafos M."/>
            <person name="Langarica-Fuentes A."/>
            <person name="Gebre Yohannes G."/>
            <person name="Young M.W."/>
            <person name="Martin P."/>
            <person name="Gantlett R."/>
            <person name="Kenicer G."/>
            <person name="Hawes C."/>
            <person name="Begg G.S."/>
            <person name="Quilliam R.S."/>
            <person name="Squire G.R."/>
            <person name="Poole P.S."/>
            <person name="Young P.W."/>
            <person name="Iannetta P.M."/>
            <person name="James E.K."/>
        </authorList>
    </citation>
    <scope>NUCLEOTIDE SEQUENCE [LARGE SCALE GENOMIC DNA]</scope>
    <source>
        <strain evidence="2 3">JHI1118</strain>
    </source>
</reference>
<accession>A0A6L9U912</accession>
<dbReference type="InterPro" id="IPR000073">
    <property type="entry name" value="AB_hydrolase_1"/>
</dbReference>
<dbReference type="Gene3D" id="3.40.50.1820">
    <property type="entry name" value="alpha/beta hydrolase"/>
    <property type="match status" value="1"/>
</dbReference>
<dbReference type="RefSeq" id="WP_163989844.1">
    <property type="nucleotide sequence ID" value="NZ_WUEY01000012.1"/>
</dbReference>
<dbReference type="EMBL" id="WUEY01000012">
    <property type="protein sequence ID" value="NEI72445.1"/>
    <property type="molecule type" value="Genomic_DNA"/>
</dbReference>
<dbReference type="Proteomes" id="UP000483035">
    <property type="component" value="Unassembled WGS sequence"/>
</dbReference>
<proteinExistence type="predicted"/>
<dbReference type="AlphaFoldDB" id="A0A6L9U912"/>
<protein>
    <submittedName>
        <fullName evidence="2">Alpha/beta fold hydrolase</fullName>
    </submittedName>
</protein>
<dbReference type="PANTHER" id="PTHR43433">
    <property type="entry name" value="HYDROLASE, ALPHA/BETA FOLD FAMILY PROTEIN"/>
    <property type="match status" value="1"/>
</dbReference>
<sequence>MKTLILNGTIEGEGEDLVLLHPVGLDHTFWGALASLVGKRVLSLDLRGHGESGAPDERPPIEVYAEDVHATMRHHGMERAAVLGLSFGGMVAQTLALSYPGAVSRLIVCACPGGLPPEAHAMIRERGLAAERRGMAAVVETTLERWFTPAFMDDPRVERVRQRLLSDDPKLWSDGWHAIAGFWALPRLGSITVPTMVIAGEHDKATSREASTTLAAAIPGASLSILPGAPHMMQIENNPAFVEAVAEFLA</sequence>